<dbReference type="RefSeq" id="WP_310100312.1">
    <property type="nucleotide sequence ID" value="NZ_JAVDUU010000004.1"/>
</dbReference>
<sequence length="325" mass="37191">MERKTLIPDDLRTISWFNNTIIDWANSGNVYFPNGEVKTLGQYNFALNFNGAIMSSNGKYAFIYQRFGTKGLLLKEGELLREINRSYYYADVYEYPAAFTTVNEITYLIHCPVKYCQLDFENVETGEIITNINTRNPESEDVFHSRLEISPDNTFLISKGWVWHPLDVIRVFNINDCILNPALLDKPGLYPNVSAEICTASFINNTKVLIGSSAETIDDEDLRLPPKHIAVWDLENNHISKPIKVKGDFGNLFTINDDWAWDTLSFPKIINIHTGEIIDKNEIIDSGIQNSSIIQQYDRLPQIIFNRHTKQLAIAHQGKIEILTP</sequence>
<dbReference type="Proteomes" id="UP001247620">
    <property type="component" value="Unassembled WGS sequence"/>
</dbReference>
<comment type="caution">
    <text evidence="1">The sequence shown here is derived from an EMBL/GenBank/DDBJ whole genome shotgun (WGS) entry which is preliminary data.</text>
</comment>
<accession>A0ABU1TG42</accession>
<evidence type="ECO:0000313" key="1">
    <source>
        <dbReference type="EMBL" id="MDR6944377.1"/>
    </source>
</evidence>
<protein>
    <submittedName>
        <fullName evidence="1">Uncharacterized protein</fullName>
    </submittedName>
</protein>
<evidence type="ECO:0000313" key="2">
    <source>
        <dbReference type="Proteomes" id="UP001247620"/>
    </source>
</evidence>
<organism evidence="1 2">
    <name type="scientific">Mucilaginibacter pocheonensis</name>
    <dbReference type="NCBI Taxonomy" id="398050"/>
    <lineage>
        <taxon>Bacteria</taxon>
        <taxon>Pseudomonadati</taxon>
        <taxon>Bacteroidota</taxon>
        <taxon>Sphingobacteriia</taxon>
        <taxon>Sphingobacteriales</taxon>
        <taxon>Sphingobacteriaceae</taxon>
        <taxon>Mucilaginibacter</taxon>
    </lineage>
</organism>
<keyword evidence="2" id="KW-1185">Reference proteome</keyword>
<name>A0ABU1TG42_9SPHI</name>
<proteinExistence type="predicted"/>
<gene>
    <name evidence="1" type="ORF">J2W55_004237</name>
</gene>
<reference evidence="1 2" key="1">
    <citation type="submission" date="2023-07" db="EMBL/GenBank/DDBJ databases">
        <title>Sorghum-associated microbial communities from plants grown in Nebraska, USA.</title>
        <authorList>
            <person name="Schachtman D."/>
        </authorList>
    </citation>
    <scope>NUCLEOTIDE SEQUENCE [LARGE SCALE GENOMIC DNA]</scope>
    <source>
        <strain evidence="1 2">3262</strain>
    </source>
</reference>
<dbReference type="EMBL" id="JAVDUU010000004">
    <property type="protein sequence ID" value="MDR6944377.1"/>
    <property type="molecule type" value="Genomic_DNA"/>
</dbReference>